<keyword evidence="7" id="KW-1185">Reference proteome</keyword>
<keyword evidence="4" id="KW-0804">Transcription</keyword>
<name>A0ABW2Q5Y8_9MICO</name>
<evidence type="ECO:0000313" key="7">
    <source>
        <dbReference type="Proteomes" id="UP001596455"/>
    </source>
</evidence>
<dbReference type="PRINTS" id="PR00039">
    <property type="entry name" value="HTHLYSR"/>
</dbReference>
<dbReference type="Gene3D" id="3.40.190.10">
    <property type="entry name" value="Periplasmic binding protein-like II"/>
    <property type="match status" value="2"/>
</dbReference>
<dbReference type="InterPro" id="IPR005119">
    <property type="entry name" value="LysR_subst-bd"/>
</dbReference>
<keyword evidence="2" id="KW-0805">Transcription regulation</keyword>
<dbReference type="CDD" id="cd05466">
    <property type="entry name" value="PBP2_LTTR_substrate"/>
    <property type="match status" value="1"/>
</dbReference>
<dbReference type="PANTHER" id="PTHR30126:SF39">
    <property type="entry name" value="HTH-TYPE TRANSCRIPTIONAL REGULATOR CYSL"/>
    <property type="match status" value="1"/>
</dbReference>
<evidence type="ECO:0000256" key="3">
    <source>
        <dbReference type="ARBA" id="ARBA00023125"/>
    </source>
</evidence>
<feature type="domain" description="HTH lysR-type" evidence="5">
    <location>
        <begin position="1"/>
        <end position="58"/>
    </location>
</feature>
<protein>
    <submittedName>
        <fullName evidence="6">LysR family transcriptional regulator</fullName>
    </submittedName>
</protein>
<dbReference type="PANTHER" id="PTHR30126">
    <property type="entry name" value="HTH-TYPE TRANSCRIPTIONAL REGULATOR"/>
    <property type="match status" value="1"/>
</dbReference>
<dbReference type="InterPro" id="IPR036388">
    <property type="entry name" value="WH-like_DNA-bd_sf"/>
</dbReference>
<dbReference type="InterPro" id="IPR036390">
    <property type="entry name" value="WH_DNA-bd_sf"/>
</dbReference>
<dbReference type="Pfam" id="PF00126">
    <property type="entry name" value="HTH_1"/>
    <property type="match status" value="1"/>
</dbReference>
<proteinExistence type="inferred from homology"/>
<comment type="caution">
    <text evidence="6">The sequence shown here is derived from an EMBL/GenBank/DDBJ whole genome shotgun (WGS) entry which is preliminary data.</text>
</comment>
<dbReference type="SUPFAM" id="SSF53850">
    <property type="entry name" value="Periplasmic binding protein-like II"/>
    <property type="match status" value="1"/>
</dbReference>
<dbReference type="PROSITE" id="PS50931">
    <property type="entry name" value="HTH_LYSR"/>
    <property type="match status" value="1"/>
</dbReference>
<organism evidence="6 7">
    <name type="scientific">Georgenia alba</name>
    <dbReference type="NCBI Taxonomy" id="2233858"/>
    <lineage>
        <taxon>Bacteria</taxon>
        <taxon>Bacillati</taxon>
        <taxon>Actinomycetota</taxon>
        <taxon>Actinomycetes</taxon>
        <taxon>Micrococcales</taxon>
        <taxon>Bogoriellaceae</taxon>
        <taxon>Georgenia</taxon>
    </lineage>
</organism>
<evidence type="ECO:0000256" key="4">
    <source>
        <dbReference type="ARBA" id="ARBA00023163"/>
    </source>
</evidence>
<dbReference type="Pfam" id="PF03466">
    <property type="entry name" value="LysR_substrate"/>
    <property type="match status" value="1"/>
</dbReference>
<sequence>METRLLRSFLAVARLASFTEAADELGYTQSTVTSHVQKLEHQLGTRLLDRLPTGARLTDAGTRLIGPAEDLLVAEERLRATVADGARPAGTVLVMAPESLCTYRLPGVVTAVHDAEPAVQVWITPGGMAACLDAVRRGTADVGLCMEPRLTPGELTAERLGAEPLALLDRPGSALDSDATTWADLARSDALLIEEGCGYSDDVARRLATTGETPGRRSRFGSVEAIKRCVAAGLGWAALPVMAADDEIRAGVLRALKGPALPACDVHVVTHPRRHRSPAVEVVLKALQATWSSSARS</sequence>
<evidence type="ECO:0000256" key="2">
    <source>
        <dbReference type="ARBA" id="ARBA00023015"/>
    </source>
</evidence>
<keyword evidence="3" id="KW-0238">DNA-binding</keyword>
<dbReference type="RefSeq" id="WP_382390717.1">
    <property type="nucleotide sequence ID" value="NZ_JBHTCQ010000001.1"/>
</dbReference>
<reference evidence="7" key="1">
    <citation type="journal article" date="2019" name="Int. J. Syst. Evol. Microbiol.">
        <title>The Global Catalogue of Microorganisms (GCM) 10K type strain sequencing project: providing services to taxonomists for standard genome sequencing and annotation.</title>
        <authorList>
            <consortium name="The Broad Institute Genomics Platform"/>
            <consortium name="The Broad Institute Genome Sequencing Center for Infectious Disease"/>
            <person name="Wu L."/>
            <person name="Ma J."/>
        </authorList>
    </citation>
    <scope>NUCLEOTIDE SEQUENCE [LARGE SCALE GENOMIC DNA]</scope>
    <source>
        <strain evidence="7">JCM 1490</strain>
    </source>
</reference>
<dbReference type="Gene3D" id="1.10.10.10">
    <property type="entry name" value="Winged helix-like DNA-binding domain superfamily/Winged helix DNA-binding domain"/>
    <property type="match status" value="1"/>
</dbReference>
<accession>A0ABW2Q5Y8</accession>
<dbReference type="SUPFAM" id="SSF46785">
    <property type="entry name" value="Winged helix' DNA-binding domain"/>
    <property type="match status" value="1"/>
</dbReference>
<dbReference type="InterPro" id="IPR000847">
    <property type="entry name" value="LysR_HTH_N"/>
</dbReference>
<evidence type="ECO:0000259" key="5">
    <source>
        <dbReference type="PROSITE" id="PS50931"/>
    </source>
</evidence>
<dbReference type="Proteomes" id="UP001596455">
    <property type="component" value="Unassembled WGS sequence"/>
</dbReference>
<comment type="similarity">
    <text evidence="1">Belongs to the LysR transcriptional regulatory family.</text>
</comment>
<evidence type="ECO:0000256" key="1">
    <source>
        <dbReference type="ARBA" id="ARBA00009437"/>
    </source>
</evidence>
<gene>
    <name evidence="6" type="ORF">ACFQQL_01950</name>
</gene>
<dbReference type="EMBL" id="JBHTCQ010000001">
    <property type="protein sequence ID" value="MFC7403858.1"/>
    <property type="molecule type" value="Genomic_DNA"/>
</dbReference>
<evidence type="ECO:0000313" key="6">
    <source>
        <dbReference type="EMBL" id="MFC7403858.1"/>
    </source>
</evidence>